<dbReference type="OrthoDB" id="1743200at2759"/>
<dbReference type="EMBL" id="SMMG02000007">
    <property type="protein sequence ID" value="KAA3465733.1"/>
    <property type="molecule type" value="Genomic_DNA"/>
</dbReference>
<comment type="caution">
    <text evidence="1">The sequence shown here is derived from an EMBL/GenBank/DDBJ whole genome shotgun (WGS) entry which is preliminary data.</text>
</comment>
<accession>A0A5B6V9L3</accession>
<organism evidence="1 2">
    <name type="scientific">Gossypium australe</name>
    <dbReference type="NCBI Taxonomy" id="47621"/>
    <lineage>
        <taxon>Eukaryota</taxon>
        <taxon>Viridiplantae</taxon>
        <taxon>Streptophyta</taxon>
        <taxon>Embryophyta</taxon>
        <taxon>Tracheophyta</taxon>
        <taxon>Spermatophyta</taxon>
        <taxon>Magnoliopsida</taxon>
        <taxon>eudicotyledons</taxon>
        <taxon>Gunneridae</taxon>
        <taxon>Pentapetalae</taxon>
        <taxon>rosids</taxon>
        <taxon>malvids</taxon>
        <taxon>Malvales</taxon>
        <taxon>Malvaceae</taxon>
        <taxon>Malvoideae</taxon>
        <taxon>Gossypium</taxon>
    </lineage>
</organism>
<evidence type="ECO:0000313" key="2">
    <source>
        <dbReference type="Proteomes" id="UP000325315"/>
    </source>
</evidence>
<dbReference type="Proteomes" id="UP000325315">
    <property type="component" value="Unassembled WGS sequence"/>
</dbReference>
<proteinExistence type="predicted"/>
<dbReference type="AlphaFoldDB" id="A0A5B6V9L3"/>
<protein>
    <submittedName>
        <fullName evidence="1">UBN2_3 domain-containing protein</fullName>
    </submittedName>
</protein>
<gene>
    <name evidence="1" type="ORF">EPI10_000874</name>
</gene>
<evidence type="ECO:0000313" key="1">
    <source>
        <dbReference type="EMBL" id="KAA3465733.1"/>
    </source>
</evidence>
<reference evidence="1" key="1">
    <citation type="submission" date="2019-08" db="EMBL/GenBank/DDBJ databases">
        <authorList>
            <person name="Liu F."/>
        </authorList>
    </citation>
    <scope>NUCLEOTIDE SEQUENCE [LARGE SCALE GENOMIC DNA]</scope>
    <source>
        <strain evidence="1">PA1801</strain>
        <tissue evidence="1">Leaf</tissue>
    </source>
</reference>
<name>A0A5B6V9L3_9ROSI</name>
<keyword evidence="2" id="KW-1185">Reference proteome</keyword>
<sequence length="107" mass="12496">MPSRWLQLDLYEMRSWKCVNDSIFFLIDLKKDLDEVRVRIIRIKSFPTIQEAFSEVRKEDSRKTMMMTNSNISSTIEGLVLYTHSSYKKIGLEKDALGVTTVNSLIM</sequence>